<protein>
    <submittedName>
        <fullName evidence="3">PH domain-containing protein</fullName>
    </submittedName>
</protein>
<dbReference type="Pfam" id="PF03703">
    <property type="entry name" value="bPH_2"/>
    <property type="match status" value="2"/>
</dbReference>
<organism evidence="3 4">
    <name type="scientific">Salinactinospora qingdaonensis</name>
    <dbReference type="NCBI Taxonomy" id="702744"/>
    <lineage>
        <taxon>Bacteria</taxon>
        <taxon>Bacillati</taxon>
        <taxon>Actinomycetota</taxon>
        <taxon>Actinomycetes</taxon>
        <taxon>Streptosporangiales</taxon>
        <taxon>Nocardiopsidaceae</taxon>
        <taxon>Salinactinospora</taxon>
    </lineage>
</organism>
<keyword evidence="1" id="KW-1133">Transmembrane helix</keyword>
<dbReference type="EMBL" id="BAABDD010000018">
    <property type="protein sequence ID" value="GAA3753586.1"/>
    <property type="molecule type" value="Genomic_DNA"/>
</dbReference>
<dbReference type="PIRSF" id="PIRSF026631">
    <property type="entry name" value="UCP026631"/>
    <property type="match status" value="1"/>
</dbReference>
<proteinExistence type="predicted"/>
<accession>A0ABP7G3L6</accession>
<feature type="transmembrane region" description="Helical" evidence="1">
    <location>
        <begin position="173"/>
        <end position="194"/>
    </location>
</feature>
<dbReference type="Proteomes" id="UP001500908">
    <property type="component" value="Unassembled WGS sequence"/>
</dbReference>
<keyword evidence="1" id="KW-0472">Membrane</keyword>
<evidence type="ECO:0000313" key="3">
    <source>
        <dbReference type="EMBL" id="GAA3753586.1"/>
    </source>
</evidence>
<feature type="domain" description="YdbS-like PH" evidence="2">
    <location>
        <begin position="46"/>
        <end position="126"/>
    </location>
</feature>
<feature type="transmembrane region" description="Helical" evidence="1">
    <location>
        <begin position="347"/>
        <end position="367"/>
    </location>
</feature>
<evidence type="ECO:0000313" key="4">
    <source>
        <dbReference type="Proteomes" id="UP001500908"/>
    </source>
</evidence>
<evidence type="ECO:0000259" key="2">
    <source>
        <dbReference type="Pfam" id="PF03703"/>
    </source>
</evidence>
<reference evidence="4" key="1">
    <citation type="journal article" date="2019" name="Int. J. Syst. Evol. Microbiol.">
        <title>The Global Catalogue of Microorganisms (GCM) 10K type strain sequencing project: providing services to taxonomists for standard genome sequencing and annotation.</title>
        <authorList>
            <consortium name="The Broad Institute Genomics Platform"/>
            <consortium name="The Broad Institute Genome Sequencing Center for Infectious Disease"/>
            <person name="Wu L."/>
            <person name="Ma J."/>
        </authorList>
    </citation>
    <scope>NUCLEOTIDE SEQUENCE [LARGE SCALE GENOMIC DNA]</scope>
    <source>
        <strain evidence="4">JCM 17137</strain>
    </source>
</reference>
<sequence length="491" mass="51806">MALIGLPALAAAVILALVGLLLWAVLTPLAAALLSVALVGTAVLRYRRTHYRVTGERMEMRSGLLSRTHLSLPRERIRSVDLATPVWARPLGLCQVTVGTGQSSHSHSDELKLAYVSAADGDRLRRDLLARAAPSPQAPTAQRQARRNASPVLAEMRPAWFGYGFAAQGPAAVAYPMVVGGTASFSELLFQWALRLYLPTGQAPGIGAVVAIVLTLAAGSVVVGAVVAMVLHIEAWSNYRLTREPDGTLRVTRGLLNLSSVSIEERRLRGVRLCTPLPLRWFGAATVAAIASGLGQEGGKNSGLVPKRSLSPDVPREEAERIAGRALPGAAFGTLTAHPSAALRRRLVRAGVAVVGLAGATVALVLLTSAHSRLPEVPLWSAAVVFVLSAPIAALYAWGSYRGLGHGLSERHLYLRRGMLARSTAVLNRDAVIGWTIRRSPLQRRAGLATIGATIAADEGVCHAVDAATGQGLALAEEAVPGLLTPFLERD</sequence>
<feature type="transmembrane region" description="Helical" evidence="1">
    <location>
        <begin position="26"/>
        <end position="44"/>
    </location>
</feature>
<dbReference type="InterPro" id="IPR014529">
    <property type="entry name" value="UCP026631"/>
</dbReference>
<feature type="domain" description="YdbS-like PH" evidence="2">
    <location>
        <begin position="402"/>
        <end position="459"/>
    </location>
</feature>
<evidence type="ECO:0000256" key="1">
    <source>
        <dbReference type="SAM" id="Phobius"/>
    </source>
</evidence>
<keyword evidence="4" id="KW-1185">Reference proteome</keyword>
<feature type="transmembrane region" description="Helical" evidence="1">
    <location>
        <begin position="379"/>
        <end position="398"/>
    </location>
</feature>
<keyword evidence="1" id="KW-0812">Transmembrane</keyword>
<dbReference type="InterPro" id="IPR005182">
    <property type="entry name" value="YdbS-like_PH"/>
</dbReference>
<comment type="caution">
    <text evidence="3">The sequence shown here is derived from an EMBL/GenBank/DDBJ whole genome shotgun (WGS) entry which is preliminary data.</text>
</comment>
<gene>
    <name evidence="3" type="ORF">GCM10022402_35420</name>
</gene>
<name>A0ABP7G3L6_9ACTN</name>
<dbReference type="PANTHER" id="PTHR34473">
    <property type="entry name" value="UPF0699 TRANSMEMBRANE PROTEIN YDBS"/>
    <property type="match status" value="1"/>
</dbReference>
<dbReference type="PANTHER" id="PTHR34473:SF2">
    <property type="entry name" value="UPF0699 TRANSMEMBRANE PROTEIN YDBT"/>
    <property type="match status" value="1"/>
</dbReference>
<feature type="transmembrane region" description="Helical" evidence="1">
    <location>
        <begin position="206"/>
        <end position="233"/>
    </location>
</feature>